<proteinExistence type="predicted"/>
<evidence type="ECO:0000313" key="3">
    <source>
        <dbReference type="Proteomes" id="UP001583193"/>
    </source>
</evidence>
<feature type="domain" description="Protein kinase" evidence="1">
    <location>
        <begin position="1"/>
        <end position="93"/>
    </location>
</feature>
<sequence>MGIKDDSILSKYEQAEFEAPAPRKILKDRTIYLSRPLPMSYGTPVLCDLGEARLGIDQQRGDIMPDIYRAPEVILDMTWDYKVDIWNVGMVVG</sequence>
<dbReference type="SUPFAM" id="SSF56112">
    <property type="entry name" value="Protein kinase-like (PK-like)"/>
    <property type="match status" value="1"/>
</dbReference>
<dbReference type="PROSITE" id="PS50011">
    <property type="entry name" value="PROTEIN_KINASE_DOM"/>
    <property type="match status" value="1"/>
</dbReference>
<gene>
    <name evidence="2" type="ORF">Plec18167_004443</name>
</gene>
<dbReference type="InterPro" id="IPR000719">
    <property type="entry name" value="Prot_kinase_dom"/>
</dbReference>
<name>A0ABR3XQV1_9EURO</name>
<accession>A0ABR3XQV1</accession>
<comment type="caution">
    <text evidence="2">The sequence shown here is derived from an EMBL/GenBank/DDBJ whole genome shotgun (WGS) entry which is preliminary data.</text>
</comment>
<dbReference type="InterPro" id="IPR011009">
    <property type="entry name" value="Kinase-like_dom_sf"/>
</dbReference>
<dbReference type="EMBL" id="JAVDPF010000012">
    <property type="protein sequence ID" value="KAL1878371.1"/>
    <property type="molecule type" value="Genomic_DNA"/>
</dbReference>
<keyword evidence="3" id="KW-1185">Reference proteome</keyword>
<evidence type="ECO:0000313" key="2">
    <source>
        <dbReference type="EMBL" id="KAL1878371.1"/>
    </source>
</evidence>
<dbReference type="Gene3D" id="1.10.510.10">
    <property type="entry name" value="Transferase(Phosphotransferase) domain 1"/>
    <property type="match status" value="1"/>
</dbReference>
<protein>
    <recommendedName>
        <fullName evidence="1">Protein kinase domain-containing protein</fullName>
    </recommendedName>
</protein>
<dbReference type="Proteomes" id="UP001583193">
    <property type="component" value="Unassembled WGS sequence"/>
</dbReference>
<evidence type="ECO:0000259" key="1">
    <source>
        <dbReference type="PROSITE" id="PS50011"/>
    </source>
</evidence>
<organism evidence="2 3">
    <name type="scientific">Paecilomyces lecythidis</name>
    <dbReference type="NCBI Taxonomy" id="3004212"/>
    <lineage>
        <taxon>Eukaryota</taxon>
        <taxon>Fungi</taxon>
        <taxon>Dikarya</taxon>
        <taxon>Ascomycota</taxon>
        <taxon>Pezizomycotina</taxon>
        <taxon>Eurotiomycetes</taxon>
        <taxon>Eurotiomycetidae</taxon>
        <taxon>Eurotiales</taxon>
        <taxon>Thermoascaceae</taxon>
        <taxon>Paecilomyces</taxon>
    </lineage>
</organism>
<reference evidence="2 3" key="1">
    <citation type="journal article" date="2024" name="IMA Fungus">
        <title>IMA Genome - F19 : A genome assembly and annotation guide to empower mycologists, including annotated draft genome sequences of Ceratocystis pirilliformis, Diaporthe australafricana, Fusarium ophioides, Paecilomyces lecythidis, and Sporothrix stenoceras.</title>
        <authorList>
            <person name="Aylward J."/>
            <person name="Wilson A.M."/>
            <person name="Visagie C.M."/>
            <person name="Spraker J."/>
            <person name="Barnes I."/>
            <person name="Buitendag C."/>
            <person name="Ceriani C."/>
            <person name="Del Mar Angel L."/>
            <person name="du Plessis D."/>
            <person name="Fuchs T."/>
            <person name="Gasser K."/>
            <person name="Kramer D."/>
            <person name="Li W."/>
            <person name="Munsamy K."/>
            <person name="Piso A."/>
            <person name="Price J.L."/>
            <person name="Sonnekus B."/>
            <person name="Thomas C."/>
            <person name="van der Nest A."/>
            <person name="van Dijk A."/>
            <person name="van Heerden A."/>
            <person name="van Vuuren N."/>
            <person name="Yilmaz N."/>
            <person name="Duong T.A."/>
            <person name="van der Merwe N.A."/>
            <person name="Wingfield M.J."/>
            <person name="Wingfield B.D."/>
        </authorList>
    </citation>
    <scope>NUCLEOTIDE SEQUENCE [LARGE SCALE GENOMIC DNA]</scope>
    <source>
        <strain evidence="2 3">CMW 18167</strain>
    </source>
</reference>